<dbReference type="AlphaFoldDB" id="A0AAD9HPB2"/>
<dbReference type="Proteomes" id="UP001232148">
    <property type="component" value="Unassembled WGS sequence"/>
</dbReference>
<gene>
    <name evidence="2" type="ORF">LX32DRAFT_168358</name>
</gene>
<evidence type="ECO:0000313" key="2">
    <source>
        <dbReference type="EMBL" id="KAK2032710.1"/>
    </source>
</evidence>
<keyword evidence="3" id="KW-1185">Reference proteome</keyword>
<name>A0AAD9HPB2_9PEZI</name>
<accession>A0AAD9HPB2</accession>
<comment type="caution">
    <text evidence="2">The sequence shown here is derived from an EMBL/GenBank/DDBJ whole genome shotgun (WGS) entry which is preliminary data.</text>
</comment>
<feature type="compositionally biased region" description="Polar residues" evidence="1">
    <location>
        <begin position="77"/>
        <end position="94"/>
    </location>
</feature>
<sequence>MSYAIGMQGHNNVSAAFNSAPGAARRPDGHLTVEAAAASSSPVTERISASERLMLSCHKNNRCDGFERPEGAELVRSQFSTTAGRSKANTTAMSSDEPDRDSDSGQVRTSEQWRGHGWHVVWVTVMARRDENFFALPWSGFSGNKAPVPLENEINADGVADQQRRWNHHSDRQQAQIGSVAKQHRESLNRWSMKHEAIWKRDGIPPAADASGFSFARSYLEVTNRTTKKRRSVDRPQYGTSVYLSMSKRTSCLGNRLARLSTVPGCSLSNWRHREPFAYGGEPFVGIQYLSRRSGDVAAALIPGETPQRSRSRYPRPHFHLDDGRRLARDWFAAGVYHSK</sequence>
<evidence type="ECO:0000256" key="1">
    <source>
        <dbReference type="SAM" id="MobiDB-lite"/>
    </source>
</evidence>
<protein>
    <submittedName>
        <fullName evidence="2">Uncharacterized protein</fullName>
    </submittedName>
</protein>
<proteinExistence type="predicted"/>
<organism evidence="2 3">
    <name type="scientific">Colletotrichum zoysiae</name>
    <dbReference type="NCBI Taxonomy" id="1216348"/>
    <lineage>
        <taxon>Eukaryota</taxon>
        <taxon>Fungi</taxon>
        <taxon>Dikarya</taxon>
        <taxon>Ascomycota</taxon>
        <taxon>Pezizomycotina</taxon>
        <taxon>Sordariomycetes</taxon>
        <taxon>Hypocreomycetidae</taxon>
        <taxon>Glomerellales</taxon>
        <taxon>Glomerellaceae</taxon>
        <taxon>Colletotrichum</taxon>
        <taxon>Colletotrichum graminicola species complex</taxon>
    </lineage>
</organism>
<dbReference type="EMBL" id="MU842828">
    <property type="protein sequence ID" value="KAK2032710.1"/>
    <property type="molecule type" value="Genomic_DNA"/>
</dbReference>
<evidence type="ECO:0000313" key="3">
    <source>
        <dbReference type="Proteomes" id="UP001232148"/>
    </source>
</evidence>
<feature type="region of interest" description="Disordered" evidence="1">
    <location>
        <begin position="76"/>
        <end position="111"/>
    </location>
</feature>
<reference evidence="2" key="1">
    <citation type="submission" date="2021-06" db="EMBL/GenBank/DDBJ databases">
        <title>Comparative genomics, transcriptomics and evolutionary studies reveal genomic signatures of adaptation to plant cell wall in hemibiotrophic fungi.</title>
        <authorList>
            <consortium name="DOE Joint Genome Institute"/>
            <person name="Baroncelli R."/>
            <person name="Diaz J.F."/>
            <person name="Benocci T."/>
            <person name="Peng M."/>
            <person name="Battaglia E."/>
            <person name="Haridas S."/>
            <person name="Andreopoulos W."/>
            <person name="Labutti K."/>
            <person name="Pangilinan J."/>
            <person name="Floch G.L."/>
            <person name="Makela M.R."/>
            <person name="Henrissat B."/>
            <person name="Grigoriev I.V."/>
            <person name="Crouch J.A."/>
            <person name="De Vries R.P."/>
            <person name="Sukno S.A."/>
            <person name="Thon M.R."/>
        </authorList>
    </citation>
    <scope>NUCLEOTIDE SEQUENCE</scope>
    <source>
        <strain evidence="2">MAFF235873</strain>
    </source>
</reference>